<dbReference type="EMBL" id="BMAO01022909">
    <property type="protein sequence ID" value="GFQ85436.1"/>
    <property type="molecule type" value="Genomic_DNA"/>
</dbReference>
<evidence type="ECO:0000313" key="1">
    <source>
        <dbReference type="EMBL" id="GFQ85436.1"/>
    </source>
</evidence>
<dbReference type="AlphaFoldDB" id="A0A8X6FPA8"/>
<protein>
    <submittedName>
        <fullName evidence="1">Uncharacterized protein</fullName>
    </submittedName>
</protein>
<organism evidence="1 2">
    <name type="scientific">Trichonephila clavata</name>
    <name type="common">Joro spider</name>
    <name type="synonym">Nephila clavata</name>
    <dbReference type="NCBI Taxonomy" id="2740835"/>
    <lineage>
        <taxon>Eukaryota</taxon>
        <taxon>Metazoa</taxon>
        <taxon>Ecdysozoa</taxon>
        <taxon>Arthropoda</taxon>
        <taxon>Chelicerata</taxon>
        <taxon>Arachnida</taxon>
        <taxon>Araneae</taxon>
        <taxon>Araneomorphae</taxon>
        <taxon>Entelegynae</taxon>
        <taxon>Araneoidea</taxon>
        <taxon>Nephilidae</taxon>
        <taxon>Trichonephila</taxon>
    </lineage>
</organism>
<comment type="caution">
    <text evidence="1">The sequence shown here is derived from an EMBL/GenBank/DDBJ whole genome shotgun (WGS) entry which is preliminary data.</text>
</comment>
<sequence>MRQEANPASQRPFVNCWTDVFWICDSDGPHAEPVIQGQVRHPGVFSESQVRGPLARLQMRRLRSRDRTLLHGRQRLRGIHADPG</sequence>
<dbReference type="Proteomes" id="UP000887116">
    <property type="component" value="Unassembled WGS sequence"/>
</dbReference>
<name>A0A8X6FPA8_TRICU</name>
<reference evidence="1" key="1">
    <citation type="submission" date="2020-07" db="EMBL/GenBank/DDBJ databases">
        <title>Multicomponent nature underlies the extraordinary mechanical properties of spider dragline silk.</title>
        <authorList>
            <person name="Kono N."/>
            <person name="Nakamura H."/>
            <person name="Mori M."/>
            <person name="Yoshida Y."/>
            <person name="Ohtoshi R."/>
            <person name="Malay A.D."/>
            <person name="Moran D.A.P."/>
            <person name="Tomita M."/>
            <person name="Numata K."/>
            <person name="Arakawa K."/>
        </authorList>
    </citation>
    <scope>NUCLEOTIDE SEQUENCE</scope>
</reference>
<gene>
    <name evidence="1" type="ORF">TNCT_613471</name>
</gene>
<evidence type="ECO:0000313" key="2">
    <source>
        <dbReference type="Proteomes" id="UP000887116"/>
    </source>
</evidence>
<proteinExistence type="predicted"/>
<keyword evidence="2" id="KW-1185">Reference proteome</keyword>
<accession>A0A8X6FPA8</accession>